<evidence type="ECO:0000313" key="2">
    <source>
        <dbReference type="EMBL" id="JAH97108.1"/>
    </source>
</evidence>
<proteinExistence type="predicted"/>
<keyword evidence="1" id="KW-0812">Transmembrane</keyword>
<evidence type="ECO:0000256" key="1">
    <source>
        <dbReference type="SAM" id="Phobius"/>
    </source>
</evidence>
<accession>A0A0E9X5Y2</accession>
<name>A0A0E9X5Y2_ANGAN</name>
<reference evidence="2" key="2">
    <citation type="journal article" date="2015" name="Fish Shellfish Immunol.">
        <title>Early steps in the European eel (Anguilla anguilla)-Vibrio vulnificus interaction in the gills: Role of the RtxA13 toxin.</title>
        <authorList>
            <person name="Callol A."/>
            <person name="Pajuelo D."/>
            <person name="Ebbesson L."/>
            <person name="Teles M."/>
            <person name="MacKenzie S."/>
            <person name="Amaro C."/>
        </authorList>
    </citation>
    <scope>NUCLEOTIDE SEQUENCE</scope>
</reference>
<keyword evidence="1" id="KW-0472">Membrane</keyword>
<feature type="transmembrane region" description="Helical" evidence="1">
    <location>
        <begin position="39"/>
        <end position="64"/>
    </location>
</feature>
<protein>
    <submittedName>
        <fullName evidence="2">Uncharacterized protein</fullName>
    </submittedName>
</protein>
<feature type="transmembrane region" description="Helical" evidence="1">
    <location>
        <begin position="6"/>
        <end position="27"/>
    </location>
</feature>
<dbReference type="AlphaFoldDB" id="A0A0E9X5Y2"/>
<organism evidence="2">
    <name type="scientific">Anguilla anguilla</name>
    <name type="common">European freshwater eel</name>
    <name type="synonym">Muraena anguilla</name>
    <dbReference type="NCBI Taxonomy" id="7936"/>
    <lineage>
        <taxon>Eukaryota</taxon>
        <taxon>Metazoa</taxon>
        <taxon>Chordata</taxon>
        <taxon>Craniata</taxon>
        <taxon>Vertebrata</taxon>
        <taxon>Euteleostomi</taxon>
        <taxon>Actinopterygii</taxon>
        <taxon>Neopterygii</taxon>
        <taxon>Teleostei</taxon>
        <taxon>Anguilliformes</taxon>
        <taxon>Anguillidae</taxon>
        <taxon>Anguilla</taxon>
    </lineage>
</organism>
<keyword evidence="1" id="KW-1133">Transmembrane helix</keyword>
<reference evidence="2" key="1">
    <citation type="submission" date="2014-11" db="EMBL/GenBank/DDBJ databases">
        <authorList>
            <person name="Amaro Gonzalez C."/>
        </authorList>
    </citation>
    <scope>NUCLEOTIDE SEQUENCE</scope>
</reference>
<sequence length="96" mass="11277">MFLFYSYSVILSCILHGFSPAILTIEMPPVHFEVLKHDICIFLHFFVSLVQHNCFVWKLFFVIYKHLSISNSVIEMKNLGLGLNTFKCNHNIHKYV</sequence>
<dbReference type="EMBL" id="GBXM01011469">
    <property type="protein sequence ID" value="JAH97108.1"/>
    <property type="molecule type" value="Transcribed_RNA"/>
</dbReference>